<dbReference type="PANTHER" id="PTHR47991">
    <property type="entry name" value="OXOGLUTARATE/IRON-DEPENDENT DIOXYGENASE"/>
    <property type="match status" value="1"/>
</dbReference>
<feature type="region of interest" description="Disordered" evidence="6">
    <location>
        <begin position="138"/>
        <end position="158"/>
    </location>
</feature>
<proteinExistence type="inferred from homology"/>
<dbReference type="InterPro" id="IPR026992">
    <property type="entry name" value="DIOX_N"/>
</dbReference>
<evidence type="ECO:0000256" key="1">
    <source>
        <dbReference type="ARBA" id="ARBA00008056"/>
    </source>
</evidence>
<evidence type="ECO:0000259" key="7">
    <source>
        <dbReference type="PROSITE" id="PS51471"/>
    </source>
</evidence>
<dbReference type="Pfam" id="PF03171">
    <property type="entry name" value="2OG-FeII_Oxy"/>
    <property type="match status" value="1"/>
</dbReference>
<dbReference type="PROSITE" id="PS51471">
    <property type="entry name" value="FE2OG_OXY"/>
    <property type="match status" value="1"/>
</dbReference>
<accession>A0A8T0QE68</accession>
<evidence type="ECO:0000256" key="5">
    <source>
        <dbReference type="RuleBase" id="RU003682"/>
    </source>
</evidence>
<dbReference type="InterPro" id="IPR005123">
    <property type="entry name" value="Oxoglu/Fe-dep_dioxygenase_dom"/>
</dbReference>
<dbReference type="SUPFAM" id="SSF51197">
    <property type="entry name" value="Clavaminate synthase-like"/>
    <property type="match status" value="1"/>
</dbReference>
<feature type="domain" description="Fe2OG dioxygenase" evidence="7">
    <location>
        <begin position="235"/>
        <end position="338"/>
    </location>
</feature>
<evidence type="ECO:0000256" key="3">
    <source>
        <dbReference type="ARBA" id="ARBA00023002"/>
    </source>
</evidence>
<evidence type="ECO:0000313" key="8">
    <source>
        <dbReference type="EMBL" id="KAG2571775.1"/>
    </source>
</evidence>
<comment type="similarity">
    <text evidence="1 5">Belongs to the iron/ascorbate-dependent oxidoreductase family.</text>
</comment>
<dbReference type="InterPro" id="IPR027443">
    <property type="entry name" value="IPNS-like_sf"/>
</dbReference>
<evidence type="ECO:0000313" key="9">
    <source>
        <dbReference type="Proteomes" id="UP000823388"/>
    </source>
</evidence>
<keyword evidence="3 5" id="KW-0560">Oxidoreductase</keyword>
<evidence type="ECO:0000256" key="2">
    <source>
        <dbReference type="ARBA" id="ARBA00022723"/>
    </source>
</evidence>
<gene>
    <name evidence="8" type="ORF">PVAP13_7KG120156</name>
</gene>
<keyword evidence="2 5" id="KW-0479">Metal-binding</keyword>
<dbReference type="InterPro" id="IPR050295">
    <property type="entry name" value="Plant_2OG-oxidoreductases"/>
</dbReference>
<dbReference type="AlphaFoldDB" id="A0A8T0QE68"/>
<dbReference type="InterPro" id="IPR044861">
    <property type="entry name" value="IPNS-like_FE2OG_OXY"/>
</dbReference>
<dbReference type="GO" id="GO:0046872">
    <property type="term" value="F:metal ion binding"/>
    <property type="evidence" value="ECO:0007669"/>
    <property type="project" value="UniProtKB-KW"/>
</dbReference>
<comment type="caution">
    <text evidence="8">The sequence shown here is derived from an EMBL/GenBank/DDBJ whole genome shotgun (WGS) entry which is preliminary data.</text>
</comment>
<dbReference type="GO" id="GO:0016491">
    <property type="term" value="F:oxidoreductase activity"/>
    <property type="evidence" value="ECO:0007669"/>
    <property type="project" value="UniProtKB-KW"/>
</dbReference>
<name>A0A8T0QE68_PANVG</name>
<dbReference type="Pfam" id="PF14226">
    <property type="entry name" value="DIOX_N"/>
    <property type="match status" value="1"/>
</dbReference>
<keyword evidence="9" id="KW-1185">Reference proteome</keyword>
<keyword evidence="4 5" id="KW-0408">Iron</keyword>
<organism evidence="8 9">
    <name type="scientific">Panicum virgatum</name>
    <name type="common">Blackwell switchgrass</name>
    <dbReference type="NCBI Taxonomy" id="38727"/>
    <lineage>
        <taxon>Eukaryota</taxon>
        <taxon>Viridiplantae</taxon>
        <taxon>Streptophyta</taxon>
        <taxon>Embryophyta</taxon>
        <taxon>Tracheophyta</taxon>
        <taxon>Spermatophyta</taxon>
        <taxon>Magnoliopsida</taxon>
        <taxon>Liliopsida</taxon>
        <taxon>Poales</taxon>
        <taxon>Poaceae</taxon>
        <taxon>PACMAD clade</taxon>
        <taxon>Panicoideae</taxon>
        <taxon>Panicodae</taxon>
        <taxon>Paniceae</taxon>
        <taxon>Panicinae</taxon>
        <taxon>Panicum</taxon>
        <taxon>Panicum sect. Hiantes</taxon>
    </lineage>
</organism>
<reference evidence="8" key="1">
    <citation type="submission" date="2020-05" db="EMBL/GenBank/DDBJ databases">
        <title>WGS assembly of Panicum virgatum.</title>
        <authorList>
            <person name="Lovell J.T."/>
            <person name="Jenkins J."/>
            <person name="Shu S."/>
            <person name="Juenger T.E."/>
            <person name="Schmutz J."/>
        </authorList>
    </citation>
    <scope>NUCLEOTIDE SEQUENCE</scope>
    <source>
        <strain evidence="8">AP13</strain>
    </source>
</reference>
<dbReference type="EMBL" id="CM029049">
    <property type="protein sequence ID" value="KAG2571775.1"/>
    <property type="molecule type" value="Genomic_DNA"/>
</dbReference>
<protein>
    <recommendedName>
        <fullName evidence="7">Fe2OG dioxygenase domain-containing protein</fullName>
    </recommendedName>
</protein>
<evidence type="ECO:0000256" key="4">
    <source>
        <dbReference type="ARBA" id="ARBA00023004"/>
    </source>
</evidence>
<sequence>MEAASNKIVHRDGITDDAFTSDSGDIPEKYIRTNEHRASAVVGEDEPHELPVVDMARLLDPESSASETSKLGSACRDWGFFQARTTAPAVTCRIFQSPDDDSFNLFALVSAAAHKPWSRRGCDAADEGQHRAVLRLATRRQERRGGPRRRLRGLRPPLQQAVEAGLGGERDTHHPAGPGQEHGALANKSTNVQGCARGVPGASAAVTKLVARLLGAMAADRGVGREALVGAFAGKRQSVAIHHYPPCRHPGKVIGNTAHTDGLALAVLLHADDTPGLQVLRGGRWFPVRPPPGGAGLVVNVGDILHILTNGAYRSVEHRVVADAARRGRTTAVVFQDASVGGLVAPLPDLLRGGAAEAARYKSIPRLEYLKVRFSALAKRTGFLESLKL</sequence>
<dbReference type="Gene3D" id="2.60.120.330">
    <property type="entry name" value="B-lactam Antibiotic, Isopenicillin N Synthase, Chain"/>
    <property type="match status" value="1"/>
</dbReference>
<dbReference type="Proteomes" id="UP000823388">
    <property type="component" value="Chromosome 7K"/>
</dbReference>
<evidence type="ECO:0000256" key="6">
    <source>
        <dbReference type="SAM" id="MobiDB-lite"/>
    </source>
</evidence>